<dbReference type="EMBL" id="JAGFOT010000012">
    <property type="protein sequence ID" value="MBO3658751.1"/>
    <property type="molecule type" value="Genomic_DNA"/>
</dbReference>
<feature type="transmembrane region" description="Helical" evidence="1">
    <location>
        <begin position="62"/>
        <end position="95"/>
    </location>
</feature>
<sequence>MSKLDQRIKRQNTHNRKALQNIRVIRALLDLQLPSNVFIYQLRKEMSSHHIFIDNTLTRESVIVGLISIGLGIILCTFSAWAMLLIFIGLCFIIYGYSIHFPLKELDDLYKDLNNYILEKKYNFKFYTEQNLKEKTIKIKDFPLFNAGNRKNNVHFLLHGHWSIQNQTHPYIIFQYDYINREMVYVSDGKWELKDVRYHLWGIMLEDFPIKGISLSAKQKTACDLGVKWESSDIHFNQKYQQSGISEFELARFLSPERILYLEKILDCFPGDFYVHPQKSTLCWICDVNLSKIENHEYWINTVSDLSDHLEKLSMPNFELFAEMLEHLIIETPKRRSLSPMRNI</sequence>
<gene>
    <name evidence="2" type="ORF">J5N55_11775</name>
</gene>
<keyword evidence="1" id="KW-1133">Transmembrane helix</keyword>
<keyword evidence="1" id="KW-0472">Membrane</keyword>
<reference evidence="2" key="1">
    <citation type="submission" date="2021-03" db="EMBL/GenBank/DDBJ databases">
        <title>Acinetobacter spp. whole-genome sequenced from Terengganu.</title>
        <authorList>
            <person name="Mohd Rani F."/>
        </authorList>
    </citation>
    <scope>NUCLEOTIDE SEQUENCE</scope>
    <source>
        <strain evidence="2">AC1502</strain>
    </source>
</reference>
<dbReference type="RefSeq" id="WP_208464531.1">
    <property type="nucleotide sequence ID" value="NZ_JAGFOT010000012.1"/>
</dbReference>
<organism evidence="2 3">
    <name type="scientific">Acinetobacter haemolyticus</name>
    <dbReference type="NCBI Taxonomy" id="29430"/>
    <lineage>
        <taxon>Bacteria</taxon>
        <taxon>Pseudomonadati</taxon>
        <taxon>Pseudomonadota</taxon>
        <taxon>Gammaproteobacteria</taxon>
        <taxon>Moraxellales</taxon>
        <taxon>Moraxellaceae</taxon>
        <taxon>Acinetobacter</taxon>
    </lineage>
</organism>
<dbReference type="Proteomes" id="UP000670925">
    <property type="component" value="Unassembled WGS sequence"/>
</dbReference>
<accession>A0AAW4JFM5</accession>
<comment type="caution">
    <text evidence="2">The sequence shown here is derived from an EMBL/GenBank/DDBJ whole genome shotgun (WGS) entry which is preliminary data.</text>
</comment>
<evidence type="ECO:0008006" key="4">
    <source>
        <dbReference type="Google" id="ProtNLM"/>
    </source>
</evidence>
<dbReference type="AlphaFoldDB" id="A0AAW4JFM5"/>
<evidence type="ECO:0000313" key="3">
    <source>
        <dbReference type="Proteomes" id="UP000670925"/>
    </source>
</evidence>
<evidence type="ECO:0000256" key="1">
    <source>
        <dbReference type="SAM" id="Phobius"/>
    </source>
</evidence>
<protein>
    <recommendedName>
        <fullName evidence="4">DUF3137 domain-containing protein</fullName>
    </recommendedName>
</protein>
<keyword evidence="1" id="KW-0812">Transmembrane</keyword>
<name>A0AAW4JFM5_ACIHA</name>
<proteinExistence type="predicted"/>
<evidence type="ECO:0000313" key="2">
    <source>
        <dbReference type="EMBL" id="MBO3658751.1"/>
    </source>
</evidence>